<keyword evidence="2" id="KW-0233">DNA recombination</keyword>
<dbReference type="SUPFAM" id="SSF56349">
    <property type="entry name" value="DNA breaking-rejoining enzymes"/>
    <property type="match status" value="1"/>
</dbReference>
<proteinExistence type="predicted"/>
<dbReference type="PANTHER" id="PTHR30349:SF64">
    <property type="entry name" value="PROPHAGE INTEGRASE INTD-RELATED"/>
    <property type="match status" value="1"/>
</dbReference>
<dbReference type="PANTHER" id="PTHR30349">
    <property type="entry name" value="PHAGE INTEGRASE-RELATED"/>
    <property type="match status" value="1"/>
</dbReference>
<feature type="domain" description="Tyr recombinase" evidence="3">
    <location>
        <begin position="163"/>
        <end position="371"/>
    </location>
</feature>
<name>A0ABS8HBP7_9SPHN</name>
<sequence>MAAKRQIGVEGVHIVTSRKPGKPVRHYIYAWRGGPRIRTVEGGEKPTITQDDVKAIAAALEAARPVPKDTIGGLAMAYRSSPEWKALEASTRDTWGRALDKIEKKWTDVPLRLWCDPRMVTQVVKWRDAMAETPRAADIAVAQLARLLEFGRLRGQLTVNIAAGIPTLYRSAQRAEIIWTDADFATWNSHDKVNQALRDVAALAAHTGLRRADLIGLTWAEIGDVAISRIARKKSRGKRRRVVMPILPTLQQLLHDLRARKRKPGVETVLVTSHGTAWSGNGLSGAFGKAIRETDLHHVDGDGEKRWKHLHDIRGTYATKLMTAPGLNLTDKEIGNLMGWSPEQVAEIRAHYVDDAAIVVALGERLAQAAVKRSVKR</sequence>
<evidence type="ECO:0000256" key="2">
    <source>
        <dbReference type="ARBA" id="ARBA00023172"/>
    </source>
</evidence>
<dbReference type="InterPro" id="IPR011010">
    <property type="entry name" value="DNA_brk_join_enz"/>
</dbReference>
<keyword evidence="1" id="KW-0229">DNA integration</keyword>
<evidence type="ECO:0000256" key="1">
    <source>
        <dbReference type="ARBA" id="ARBA00022908"/>
    </source>
</evidence>
<dbReference type="InterPro" id="IPR013762">
    <property type="entry name" value="Integrase-like_cat_sf"/>
</dbReference>
<keyword evidence="5" id="KW-1185">Reference proteome</keyword>
<evidence type="ECO:0000313" key="5">
    <source>
        <dbReference type="Proteomes" id="UP001198830"/>
    </source>
</evidence>
<dbReference type="Pfam" id="PF00589">
    <property type="entry name" value="Phage_integrase"/>
    <property type="match status" value="1"/>
</dbReference>
<protein>
    <submittedName>
        <fullName evidence="4">Tyrosine-type recombinase/integrase</fullName>
    </submittedName>
</protein>
<dbReference type="InterPro" id="IPR050090">
    <property type="entry name" value="Tyrosine_recombinase_XerCD"/>
</dbReference>
<dbReference type="Gene3D" id="1.10.443.10">
    <property type="entry name" value="Intergrase catalytic core"/>
    <property type="match status" value="1"/>
</dbReference>
<accession>A0ABS8HBP7</accession>
<dbReference type="Proteomes" id="UP001198830">
    <property type="component" value="Unassembled WGS sequence"/>
</dbReference>
<reference evidence="4 5" key="1">
    <citation type="submission" date="2021-10" db="EMBL/GenBank/DDBJ databases">
        <title>The diversity and Nitrogen Metabolism of Culturable Nitrate-Utilizing Bacteria Within the Oxygen Minimum Zone of the Changjiang (Yangtze River)Estuary.</title>
        <authorList>
            <person name="Zhang D."/>
            <person name="Zheng J."/>
            <person name="Liu S."/>
            <person name="He W."/>
        </authorList>
    </citation>
    <scope>NUCLEOTIDE SEQUENCE [LARGE SCALE GENOMIC DNA]</scope>
    <source>
        <strain evidence="4 5">FXH275-2</strain>
    </source>
</reference>
<evidence type="ECO:0000259" key="3">
    <source>
        <dbReference type="PROSITE" id="PS51898"/>
    </source>
</evidence>
<dbReference type="EMBL" id="JAJGNP010000021">
    <property type="protein sequence ID" value="MCC4234513.1"/>
    <property type="molecule type" value="Genomic_DNA"/>
</dbReference>
<dbReference type="RefSeq" id="WP_228228004.1">
    <property type="nucleotide sequence ID" value="NZ_JAJGNP010000021.1"/>
</dbReference>
<comment type="caution">
    <text evidence="4">The sequence shown here is derived from an EMBL/GenBank/DDBJ whole genome shotgun (WGS) entry which is preliminary data.</text>
</comment>
<dbReference type="PROSITE" id="PS51898">
    <property type="entry name" value="TYR_RECOMBINASE"/>
    <property type="match status" value="1"/>
</dbReference>
<dbReference type="InterPro" id="IPR002104">
    <property type="entry name" value="Integrase_catalytic"/>
</dbReference>
<evidence type="ECO:0000313" key="4">
    <source>
        <dbReference type="EMBL" id="MCC4234513.1"/>
    </source>
</evidence>
<organism evidence="4 5">
    <name type="scientific">Sphingobium soli</name>
    <dbReference type="NCBI Taxonomy" id="1591116"/>
    <lineage>
        <taxon>Bacteria</taxon>
        <taxon>Pseudomonadati</taxon>
        <taxon>Pseudomonadota</taxon>
        <taxon>Alphaproteobacteria</taxon>
        <taxon>Sphingomonadales</taxon>
        <taxon>Sphingomonadaceae</taxon>
        <taxon>Sphingobium</taxon>
    </lineage>
</organism>
<gene>
    <name evidence="4" type="ORF">LL253_17715</name>
</gene>